<evidence type="ECO:0000256" key="3">
    <source>
        <dbReference type="ARBA" id="ARBA00022737"/>
    </source>
</evidence>
<dbReference type="EMBL" id="JH431728">
    <property type="status" value="NOT_ANNOTATED_CDS"/>
    <property type="molecule type" value="Genomic_DNA"/>
</dbReference>
<keyword evidence="8" id="KW-0012">Acyltransferase</keyword>
<dbReference type="GO" id="GO:0019706">
    <property type="term" value="F:protein-cysteine S-palmitoyltransferase activity"/>
    <property type="evidence" value="ECO:0007669"/>
    <property type="project" value="UniProtKB-EC"/>
</dbReference>
<evidence type="ECO:0000256" key="8">
    <source>
        <dbReference type="RuleBase" id="RU079119"/>
    </source>
</evidence>
<keyword evidence="11" id="KW-1185">Reference proteome</keyword>
<evidence type="ECO:0000256" key="5">
    <source>
        <dbReference type="ARBA" id="ARBA00023043"/>
    </source>
</evidence>
<comment type="similarity">
    <text evidence="8">Belongs to the DHHC palmitoyltransferase family.</text>
</comment>
<dbReference type="Pfam" id="PF01529">
    <property type="entry name" value="DHHC"/>
    <property type="match status" value="1"/>
</dbReference>
<dbReference type="SUPFAM" id="SSF48403">
    <property type="entry name" value="Ankyrin repeat"/>
    <property type="match status" value="1"/>
</dbReference>
<feature type="transmembrane region" description="Helical" evidence="8">
    <location>
        <begin position="473"/>
        <end position="495"/>
    </location>
</feature>
<evidence type="ECO:0000256" key="6">
    <source>
        <dbReference type="ARBA" id="ARBA00023136"/>
    </source>
</evidence>
<dbReference type="HOGENOM" id="CLU_012510_3_1_1"/>
<dbReference type="SMART" id="SM00248">
    <property type="entry name" value="ANK"/>
    <property type="match status" value="5"/>
</dbReference>
<dbReference type="eggNOG" id="KOG0509">
    <property type="taxonomic scope" value="Eukaryota"/>
</dbReference>
<dbReference type="EnsemblMetazoa" id="SMAR006829-RA">
    <property type="protein sequence ID" value="SMAR006829-PA"/>
    <property type="gene ID" value="SMAR006829"/>
</dbReference>
<feature type="repeat" description="ANK" evidence="7">
    <location>
        <begin position="149"/>
        <end position="181"/>
    </location>
</feature>
<evidence type="ECO:0000256" key="4">
    <source>
        <dbReference type="ARBA" id="ARBA00022989"/>
    </source>
</evidence>
<dbReference type="Pfam" id="PF12796">
    <property type="entry name" value="Ank_2"/>
    <property type="match status" value="1"/>
</dbReference>
<evidence type="ECO:0000313" key="10">
    <source>
        <dbReference type="EnsemblMetazoa" id="SMAR006829-PA"/>
    </source>
</evidence>
<comment type="domain">
    <text evidence="8">The DHHC domain is required for palmitoyltransferase activity.</text>
</comment>
<reference evidence="10" key="2">
    <citation type="submission" date="2015-02" db="UniProtKB">
        <authorList>
            <consortium name="EnsemblMetazoa"/>
        </authorList>
    </citation>
    <scope>IDENTIFICATION</scope>
</reference>
<dbReference type="Pfam" id="PF00023">
    <property type="entry name" value="Ank"/>
    <property type="match status" value="1"/>
</dbReference>
<keyword evidence="3" id="KW-0677">Repeat</keyword>
<dbReference type="PANTHER" id="PTHR24161">
    <property type="entry name" value="ANK_REP_REGION DOMAIN-CONTAINING PROTEIN-RELATED"/>
    <property type="match status" value="1"/>
</dbReference>
<dbReference type="EC" id="2.3.1.225" evidence="8"/>
<feature type="domain" description="Palmitoyltransferase DHHC" evidence="9">
    <location>
        <begin position="427"/>
        <end position="560"/>
    </location>
</feature>
<dbReference type="AlphaFoldDB" id="T1IZZ0"/>
<comment type="catalytic activity">
    <reaction evidence="8">
        <text>L-cysteinyl-[protein] + hexadecanoyl-CoA = S-hexadecanoyl-L-cysteinyl-[protein] + CoA</text>
        <dbReference type="Rhea" id="RHEA:36683"/>
        <dbReference type="Rhea" id="RHEA-COMP:10131"/>
        <dbReference type="Rhea" id="RHEA-COMP:11032"/>
        <dbReference type="ChEBI" id="CHEBI:29950"/>
        <dbReference type="ChEBI" id="CHEBI:57287"/>
        <dbReference type="ChEBI" id="CHEBI:57379"/>
        <dbReference type="ChEBI" id="CHEBI:74151"/>
        <dbReference type="EC" id="2.3.1.225"/>
    </reaction>
</comment>
<feature type="repeat" description="ANK" evidence="7">
    <location>
        <begin position="217"/>
        <end position="249"/>
    </location>
</feature>
<keyword evidence="8" id="KW-0808">Transferase</keyword>
<keyword evidence="4 8" id="KW-1133">Transmembrane helix</keyword>
<accession>T1IZZ0</accession>
<dbReference type="OMA" id="FWVGFRY"/>
<feature type="transmembrane region" description="Helical" evidence="8">
    <location>
        <begin position="297"/>
        <end position="315"/>
    </location>
</feature>
<keyword evidence="5 7" id="KW-0040">ANK repeat</keyword>
<dbReference type="PROSITE" id="PS50088">
    <property type="entry name" value="ANK_REPEAT"/>
    <property type="match status" value="4"/>
</dbReference>
<dbReference type="STRING" id="126957.T1IZZ0"/>
<dbReference type="PROSITE" id="PS50297">
    <property type="entry name" value="ANK_REP_REGION"/>
    <property type="match status" value="3"/>
</dbReference>
<dbReference type="InterPro" id="IPR001594">
    <property type="entry name" value="Palmitoyltrfase_DHHC"/>
</dbReference>
<evidence type="ECO:0000256" key="2">
    <source>
        <dbReference type="ARBA" id="ARBA00022692"/>
    </source>
</evidence>
<dbReference type="GO" id="GO:0016020">
    <property type="term" value="C:membrane"/>
    <property type="evidence" value="ECO:0007669"/>
    <property type="project" value="UniProtKB-SubCell"/>
</dbReference>
<dbReference type="Proteomes" id="UP000014500">
    <property type="component" value="Unassembled WGS sequence"/>
</dbReference>
<name>T1IZZ0_STRMM</name>
<keyword evidence="6 8" id="KW-0472">Membrane</keyword>
<evidence type="ECO:0000313" key="11">
    <source>
        <dbReference type="Proteomes" id="UP000014500"/>
    </source>
</evidence>
<dbReference type="PhylomeDB" id="T1IZZ0"/>
<organism evidence="10 11">
    <name type="scientific">Strigamia maritima</name>
    <name type="common">European centipede</name>
    <name type="synonym">Geophilus maritimus</name>
    <dbReference type="NCBI Taxonomy" id="126957"/>
    <lineage>
        <taxon>Eukaryota</taxon>
        <taxon>Metazoa</taxon>
        <taxon>Ecdysozoa</taxon>
        <taxon>Arthropoda</taxon>
        <taxon>Myriapoda</taxon>
        <taxon>Chilopoda</taxon>
        <taxon>Pleurostigmophora</taxon>
        <taxon>Geophilomorpha</taxon>
        <taxon>Linotaeniidae</taxon>
        <taxon>Strigamia</taxon>
    </lineage>
</organism>
<feature type="repeat" description="ANK" evidence="7">
    <location>
        <begin position="116"/>
        <end position="148"/>
    </location>
</feature>
<feature type="transmembrane region" description="Helical" evidence="8">
    <location>
        <begin position="321"/>
        <end position="343"/>
    </location>
</feature>
<evidence type="ECO:0000259" key="9">
    <source>
        <dbReference type="Pfam" id="PF01529"/>
    </source>
</evidence>
<feature type="repeat" description="ANK" evidence="7">
    <location>
        <begin position="182"/>
        <end position="215"/>
    </location>
</feature>
<keyword evidence="2 8" id="KW-0812">Transmembrane</keyword>
<proteinExistence type="inferred from homology"/>
<feature type="transmembrane region" description="Helical" evidence="8">
    <location>
        <begin position="364"/>
        <end position="391"/>
    </location>
</feature>
<evidence type="ECO:0000256" key="7">
    <source>
        <dbReference type="PROSITE-ProRule" id="PRU00023"/>
    </source>
</evidence>
<evidence type="ECO:0000256" key="1">
    <source>
        <dbReference type="ARBA" id="ARBA00004141"/>
    </source>
</evidence>
<dbReference type="InterPro" id="IPR036770">
    <property type="entry name" value="Ankyrin_rpt-contain_sf"/>
</dbReference>
<sequence length="630" mass="72258">MADEIEPSCNPVDLVKQDACNYTSHTILRQTTQENTQTVSQPPQSTDDFSKFDIVKATQYGAYERCRELIEDGFDVNQRDQENVTLLHWAAINNRKDIGKYYISKGAVIDTLGGELMSTPLHWATRQGHLSMVVLLMQYGADPSLRDGEGCSCIHLAAQFGHTAVVAYFIAKGQNINMADRNGMTPLMWACYRVPAVDPARLLVTLGASVSMTDRYHGNTPLHWAVFSKNHNAITLLVSSGANLEEVNVQNETPLDLAKIQKYSWAIKKLEDEMVQIRPGARGFIFNRFSRDKKLRFWAMFAAPFFVLLVTGMVFQSNEHYGIKALLILGVFVVLYIFSQWLFDSRFVNIIPMSIYLATKFWMYVTWFGWIGSLNMWYTVVLLVSSVPLWYSFIKAWRTDPGVVKQDREQRYQIIIDLAEKTGFDPTWFCSTCLVRKPVRSKHCSVCNRCIARFDHHCPWVGNCIGAGNHKYFVMYLMSMILMLIWFLIGCNDFWHQSCHVDFGKRGFWSTLSVILTCNAWVAWMAVHAALHVAWVSILLICQMYQISCLAMTTNEHMNCSRYKHFQGDKKGDVASPFNRGICANIINFFECTCCGLFRVDRTNWMTKFEMELDEESIPLSANRDNYQYV</sequence>
<dbReference type="PANTHER" id="PTHR24161:SF85">
    <property type="entry name" value="PALMITOYLTRANSFERASE HIP14"/>
    <property type="match status" value="1"/>
</dbReference>
<comment type="subcellular location">
    <subcellularLocation>
        <location evidence="1">Membrane</location>
        <topology evidence="1">Multi-pass membrane protein</topology>
    </subcellularLocation>
</comment>
<dbReference type="PROSITE" id="PS50216">
    <property type="entry name" value="DHHC"/>
    <property type="match status" value="1"/>
</dbReference>
<protein>
    <recommendedName>
        <fullName evidence="8">Palmitoyltransferase</fullName>
        <ecNumber evidence="8">2.3.1.225</ecNumber>
    </recommendedName>
</protein>
<dbReference type="Gene3D" id="1.25.40.20">
    <property type="entry name" value="Ankyrin repeat-containing domain"/>
    <property type="match status" value="1"/>
</dbReference>
<dbReference type="InterPro" id="IPR002110">
    <property type="entry name" value="Ankyrin_rpt"/>
</dbReference>
<reference evidence="11" key="1">
    <citation type="submission" date="2011-05" db="EMBL/GenBank/DDBJ databases">
        <authorList>
            <person name="Richards S.R."/>
            <person name="Qu J."/>
            <person name="Jiang H."/>
            <person name="Jhangiani S.N."/>
            <person name="Agravi P."/>
            <person name="Goodspeed R."/>
            <person name="Gross S."/>
            <person name="Mandapat C."/>
            <person name="Jackson L."/>
            <person name="Mathew T."/>
            <person name="Pu L."/>
            <person name="Thornton R."/>
            <person name="Saada N."/>
            <person name="Wilczek-Boney K.B."/>
            <person name="Lee S."/>
            <person name="Kovar C."/>
            <person name="Wu Y."/>
            <person name="Scherer S.E."/>
            <person name="Worley K.C."/>
            <person name="Muzny D.M."/>
            <person name="Gibbs R."/>
        </authorList>
    </citation>
    <scope>NUCLEOTIDE SEQUENCE</scope>
    <source>
        <strain evidence="11">Brora</strain>
    </source>
</reference>
<dbReference type="Pfam" id="PF13606">
    <property type="entry name" value="Ank_3"/>
    <property type="match status" value="1"/>
</dbReference>